<accession>A0A2D0JVD7</accession>
<sequence>MLRAKKYRGLRNPINNLADISIIKHQESKSSSYYKDNNCLLSSSYVCGVHIRILTNSILYKNNQIKMKFLMPISYAINKVNYRVANFSKMVRGINVYIEEESGLTETRWPDREDKDLRENGIYIDYPCVHINCKEITKINKIKSRSGLFQRAHSEKLGTYGVPDLIYSDPSFETRKFSKQAPQDPVQSIRVIAILIHEIGHILHAQRTESKERFWEGKRANRNKDMQDEYTTPANIAEQVSGYAISQNSSNEFVAEVFTGLIYGIKYSPEVLEYYKRCLGPELIGL</sequence>
<evidence type="ECO:0000313" key="2">
    <source>
        <dbReference type="Proteomes" id="UP000221980"/>
    </source>
</evidence>
<protein>
    <submittedName>
        <fullName evidence="1">Uncharacterized protein</fullName>
    </submittedName>
</protein>
<gene>
    <name evidence="1" type="ORF">Xmir_00496</name>
</gene>
<dbReference type="Proteomes" id="UP000221980">
    <property type="component" value="Unassembled WGS sequence"/>
</dbReference>
<evidence type="ECO:0000313" key="1">
    <source>
        <dbReference type="EMBL" id="PHM50317.1"/>
    </source>
</evidence>
<name>A0A2D0JVD7_9GAMM</name>
<organism evidence="1 2">
    <name type="scientific">Xenorhabdus miraniensis</name>
    <dbReference type="NCBI Taxonomy" id="351674"/>
    <lineage>
        <taxon>Bacteria</taxon>
        <taxon>Pseudomonadati</taxon>
        <taxon>Pseudomonadota</taxon>
        <taxon>Gammaproteobacteria</taxon>
        <taxon>Enterobacterales</taxon>
        <taxon>Morganellaceae</taxon>
        <taxon>Xenorhabdus</taxon>
    </lineage>
</organism>
<dbReference type="RefSeq" id="WP_099112881.1">
    <property type="nucleotide sequence ID" value="NZ_CAWNQI010000051.1"/>
</dbReference>
<reference evidence="1 2" key="1">
    <citation type="journal article" date="2017" name="Nat. Microbiol.">
        <title>Natural product diversity associated with the nematode symbionts Photorhabdus and Xenorhabdus.</title>
        <authorList>
            <person name="Tobias N.J."/>
            <person name="Wolff H."/>
            <person name="Djahanschiri B."/>
            <person name="Grundmann F."/>
            <person name="Kronenwerth M."/>
            <person name="Shi Y.M."/>
            <person name="Simonyi S."/>
            <person name="Grun P."/>
            <person name="Shapiro-Ilan D."/>
            <person name="Pidot S.J."/>
            <person name="Stinear T.P."/>
            <person name="Ebersberger I."/>
            <person name="Bode H.B."/>
        </authorList>
    </citation>
    <scope>NUCLEOTIDE SEQUENCE [LARGE SCALE GENOMIC DNA]</scope>
    <source>
        <strain evidence="1 2">DSM 17902</strain>
    </source>
</reference>
<comment type="caution">
    <text evidence="1">The sequence shown here is derived from an EMBL/GenBank/DDBJ whole genome shotgun (WGS) entry which is preliminary data.</text>
</comment>
<dbReference type="AlphaFoldDB" id="A0A2D0JVD7"/>
<dbReference type="EMBL" id="NITZ01000002">
    <property type="protein sequence ID" value="PHM50317.1"/>
    <property type="molecule type" value="Genomic_DNA"/>
</dbReference>
<dbReference type="OrthoDB" id="6448167at2"/>
<proteinExistence type="predicted"/>
<keyword evidence="2" id="KW-1185">Reference proteome</keyword>